<feature type="non-terminal residue" evidence="2">
    <location>
        <position position="1"/>
    </location>
</feature>
<reference evidence="2" key="1">
    <citation type="journal article" date="2019" name="bioRxiv">
        <title>The Genome of the Zebra Mussel, Dreissena polymorpha: A Resource for Invasive Species Research.</title>
        <authorList>
            <person name="McCartney M.A."/>
            <person name="Auch B."/>
            <person name="Kono T."/>
            <person name="Mallez S."/>
            <person name="Zhang Y."/>
            <person name="Obille A."/>
            <person name="Becker A."/>
            <person name="Abrahante J.E."/>
            <person name="Garbe J."/>
            <person name="Badalamenti J.P."/>
            <person name="Herman A."/>
            <person name="Mangelson H."/>
            <person name="Liachko I."/>
            <person name="Sullivan S."/>
            <person name="Sone E.D."/>
            <person name="Koren S."/>
            <person name="Silverstein K.A.T."/>
            <person name="Beckman K.B."/>
            <person name="Gohl D.M."/>
        </authorList>
    </citation>
    <scope>NUCLEOTIDE SEQUENCE</scope>
    <source>
        <strain evidence="2">Duluth1</strain>
        <tissue evidence="2">Whole animal</tissue>
    </source>
</reference>
<dbReference type="AlphaFoldDB" id="A0A9D4H336"/>
<gene>
    <name evidence="2" type="ORF">DPMN_128499</name>
</gene>
<proteinExistence type="predicted"/>
<name>A0A9D4H336_DREPO</name>
<reference evidence="2" key="2">
    <citation type="submission" date="2020-11" db="EMBL/GenBank/DDBJ databases">
        <authorList>
            <person name="McCartney M.A."/>
            <person name="Auch B."/>
            <person name="Kono T."/>
            <person name="Mallez S."/>
            <person name="Becker A."/>
            <person name="Gohl D.M."/>
            <person name="Silverstein K.A.T."/>
            <person name="Koren S."/>
            <person name="Bechman K.B."/>
            <person name="Herman A."/>
            <person name="Abrahante J.E."/>
            <person name="Garbe J."/>
        </authorList>
    </citation>
    <scope>NUCLEOTIDE SEQUENCE</scope>
    <source>
        <strain evidence="2">Duluth1</strain>
        <tissue evidence="2">Whole animal</tissue>
    </source>
</reference>
<comment type="caution">
    <text evidence="2">The sequence shown here is derived from an EMBL/GenBank/DDBJ whole genome shotgun (WGS) entry which is preliminary data.</text>
</comment>
<evidence type="ECO:0000256" key="1">
    <source>
        <dbReference type="SAM" id="MobiDB-lite"/>
    </source>
</evidence>
<dbReference type="Proteomes" id="UP000828390">
    <property type="component" value="Unassembled WGS sequence"/>
</dbReference>
<evidence type="ECO:0000313" key="2">
    <source>
        <dbReference type="EMBL" id="KAH3826590.1"/>
    </source>
</evidence>
<evidence type="ECO:0000313" key="3">
    <source>
        <dbReference type="Proteomes" id="UP000828390"/>
    </source>
</evidence>
<sequence length="114" mass="13351">MYSLKLRALQYTKSTYTPTRRPTYTLTSRPTYTPTRRPTYTPTRRPTFTPTLRPTQEMLKHLGTVIVRDRILKAFANSLVPDETPQNEADEGIVEFEKSQVYVRLLLSRHDYVT</sequence>
<dbReference type="EMBL" id="JAIWYP010000005">
    <property type="protein sequence ID" value="KAH3826590.1"/>
    <property type="molecule type" value="Genomic_DNA"/>
</dbReference>
<protein>
    <submittedName>
        <fullName evidence="2">Uncharacterized protein</fullName>
    </submittedName>
</protein>
<organism evidence="2 3">
    <name type="scientific">Dreissena polymorpha</name>
    <name type="common">Zebra mussel</name>
    <name type="synonym">Mytilus polymorpha</name>
    <dbReference type="NCBI Taxonomy" id="45954"/>
    <lineage>
        <taxon>Eukaryota</taxon>
        <taxon>Metazoa</taxon>
        <taxon>Spiralia</taxon>
        <taxon>Lophotrochozoa</taxon>
        <taxon>Mollusca</taxon>
        <taxon>Bivalvia</taxon>
        <taxon>Autobranchia</taxon>
        <taxon>Heteroconchia</taxon>
        <taxon>Euheterodonta</taxon>
        <taxon>Imparidentia</taxon>
        <taxon>Neoheterodontei</taxon>
        <taxon>Myida</taxon>
        <taxon>Dreissenoidea</taxon>
        <taxon>Dreissenidae</taxon>
        <taxon>Dreissena</taxon>
    </lineage>
</organism>
<keyword evidence="3" id="KW-1185">Reference proteome</keyword>
<accession>A0A9D4H336</accession>
<feature type="region of interest" description="Disordered" evidence="1">
    <location>
        <begin position="30"/>
        <end position="51"/>
    </location>
</feature>